<evidence type="ECO:0000313" key="3">
    <source>
        <dbReference type="EMBL" id="RAO36095.1"/>
    </source>
</evidence>
<evidence type="ECO:0000256" key="2">
    <source>
        <dbReference type="SAM" id="Phobius"/>
    </source>
</evidence>
<keyword evidence="2" id="KW-0812">Transmembrane</keyword>
<comment type="caution">
    <text evidence="3">The sequence shown here is derived from an EMBL/GenBank/DDBJ whole genome shotgun (WGS) entry which is preliminary data.</text>
</comment>
<reference evidence="3 4" key="1">
    <citation type="submission" date="2018-03" db="EMBL/GenBank/DDBJ databases">
        <title>Defining the species Micromonospora saelicesensis and Micromonospora noduli under the framework of genomics.</title>
        <authorList>
            <person name="Riesco R."/>
            <person name="Trujillo M.E."/>
        </authorList>
    </citation>
    <scope>NUCLEOTIDE SEQUENCE [LARGE SCALE GENOMIC DNA]</scope>
    <source>
        <strain evidence="3 4">PSN13</strain>
    </source>
</reference>
<keyword evidence="2" id="KW-0472">Membrane</keyword>
<accession>A0A328NV13</accession>
<feature type="transmembrane region" description="Helical" evidence="2">
    <location>
        <begin position="39"/>
        <end position="63"/>
    </location>
</feature>
<evidence type="ECO:0000256" key="1">
    <source>
        <dbReference type="SAM" id="MobiDB-lite"/>
    </source>
</evidence>
<dbReference type="Proteomes" id="UP000249419">
    <property type="component" value="Unassembled WGS sequence"/>
</dbReference>
<name>A0A328NV13_9ACTN</name>
<proteinExistence type="predicted"/>
<protein>
    <submittedName>
        <fullName evidence="3">Uncharacterized protein</fullName>
    </submittedName>
</protein>
<dbReference type="EMBL" id="PYAG01000008">
    <property type="protein sequence ID" value="RAO36095.1"/>
    <property type="molecule type" value="Genomic_DNA"/>
</dbReference>
<sequence length="272" mass="30666">MGRGSCAGSPVGRSSADDTPGRAPVTFASRLDTRTMNQIWPVLLVAALGVIGTLGAAISTQFLTTRREDRRWNLEREREQERWEREREDRAAQWQREDELRHRESREETYKQFMETIWNWGRRAADIRQMIEAREGHLFIVDTDELYEASVNAIGIMAELELSASAPVRDSARECCDVMSRFVTEVDALLPMSEGADGLDVPVRLHDSYKAVARKTVELMRADRGLMSLAAIDPHMLPNARPGSPASFGQDVDRFERFRLGGLGKARASSRS</sequence>
<organism evidence="3 4">
    <name type="scientific">Micromonospora saelicesensis</name>
    <dbReference type="NCBI Taxonomy" id="285676"/>
    <lineage>
        <taxon>Bacteria</taxon>
        <taxon>Bacillati</taxon>
        <taxon>Actinomycetota</taxon>
        <taxon>Actinomycetes</taxon>
        <taxon>Micromonosporales</taxon>
        <taxon>Micromonosporaceae</taxon>
        <taxon>Micromonospora</taxon>
    </lineage>
</organism>
<keyword evidence="2" id="KW-1133">Transmembrane helix</keyword>
<dbReference type="AlphaFoldDB" id="A0A328NV13"/>
<evidence type="ECO:0000313" key="4">
    <source>
        <dbReference type="Proteomes" id="UP000249419"/>
    </source>
</evidence>
<feature type="region of interest" description="Disordered" evidence="1">
    <location>
        <begin position="1"/>
        <end position="24"/>
    </location>
</feature>
<gene>
    <name evidence="3" type="ORF">PSN13_02097</name>
</gene>